<comment type="similarity">
    <text evidence="1">Belongs to the E2F/DP family.</text>
</comment>
<evidence type="ECO:0000313" key="8">
    <source>
        <dbReference type="Proteomes" id="UP000242638"/>
    </source>
</evidence>
<dbReference type="Pfam" id="PF16421">
    <property type="entry name" value="E2F_CC-MB"/>
    <property type="match status" value="1"/>
</dbReference>
<keyword evidence="2" id="KW-0805">Transcription regulation</keyword>
<protein>
    <recommendedName>
        <fullName evidence="6">E2F transcription factor CC-MB domain-containing protein</fullName>
    </recommendedName>
</protein>
<reference evidence="8" key="1">
    <citation type="submission" date="2013-11" db="EMBL/GenBank/DDBJ databases">
        <title>The genomic landscape of the Guanapo guppy.</title>
        <authorList>
            <person name="Kuenstner A."/>
            <person name="Dreyer C."/>
        </authorList>
    </citation>
    <scope>NUCLEOTIDE SEQUENCE</scope>
    <source>
        <strain evidence="8">Guanapo</strain>
    </source>
</reference>
<dbReference type="CDD" id="cd14660">
    <property type="entry name" value="E2F_DD"/>
    <property type="match status" value="1"/>
</dbReference>
<dbReference type="AlphaFoldDB" id="A0A3P9PVC8"/>
<reference evidence="7" key="2">
    <citation type="submission" date="2025-08" db="UniProtKB">
        <authorList>
            <consortium name="Ensembl"/>
        </authorList>
    </citation>
    <scope>IDENTIFICATION</scope>
    <source>
        <strain evidence="7">Guanapo</strain>
    </source>
</reference>
<dbReference type="InterPro" id="IPR032198">
    <property type="entry name" value="E2F_CC-MB"/>
</dbReference>
<organism evidence="7 8">
    <name type="scientific">Poecilia reticulata</name>
    <name type="common">Guppy</name>
    <name type="synonym">Acanthophacelus reticulatus</name>
    <dbReference type="NCBI Taxonomy" id="8081"/>
    <lineage>
        <taxon>Eukaryota</taxon>
        <taxon>Metazoa</taxon>
        <taxon>Chordata</taxon>
        <taxon>Craniata</taxon>
        <taxon>Vertebrata</taxon>
        <taxon>Euteleostomi</taxon>
        <taxon>Actinopterygii</taxon>
        <taxon>Neopterygii</taxon>
        <taxon>Teleostei</taxon>
        <taxon>Neoteleostei</taxon>
        <taxon>Acanthomorphata</taxon>
        <taxon>Ovalentaria</taxon>
        <taxon>Atherinomorphae</taxon>
        <taxon>Cyprinodontiformes</taxon>
        <taxon>Poeciliidae</taxon>
        <taxon>Poeciliinae</taxon>
        <taxon>Poecilia</taxon>
    </lineage>
</organism>
<evidence type="ECO:0000256" key="2">
    <source>
        <dbReference type="ARBA" id="ARBA00023015"/>
    </source>
</evidence>
<keyword evidence="4" id="KW-0804">Transcription</keyword>
<proteinExistence type="inferred from homology"/>
<evidence type="ECO:0000256" key="1">
    <source>
        <dbReference type="ARBA" id="ARBA00010940"/>
    </source>
</evidence>
<feature type="domain" description="E2F transcription factor CC-MB" evidence="6">
    <location>
        <begin position="21"/>
        <end position="80"/>
    </location>
</feature>
<dbReference type="SUPFAM" id="SSF144074">
    <property type="entry name" value="E2F-DP heterodimerization region"/>
    <property type="match status" value="1"/>
</dbReference>
<feature type="region of interest" description="Disordered" evidence="5">
    <location>
        <begin position="110"/>
        <end position="130"/>
    </location>
</feature>
<evidence type="ECO:0000256" key="4">
    <source>
        <dbReference type="ARBA" id="ARBA00023163"/>
    </source>
</evidence>
<keyword evidence="8" id="KW-1185">Reference proteome</keyword>
<dbReference type="GO" id="GO:0003677">
    <property type="term" value="F:DNA binding"/>
    <property type="evidence" value="ECO:0007669"/>
    <property type="project" value="UniProtKB-KW"/>
</dbReference>
<evidence type="ECO:0000256" key="3">
    <source>
        <dbReference type="ARBA" id="ARBA00023125"/>
    </source>
</evidence>
<dbReference type="GO" id="GO:0046983">
    <property type="term" value="F:protein dimerization activity"/>
    <property type="evidence" value="ECO:0007669"/>
    <property type="project" value="InterPro"/>
</dbReference>
<evidence type="ECO:0000256" key="5">
    <source>
        <dbReference type="SAM" id="MobiDB-lite"/>
    </source>
</evidence>
<keyword evidence="3" id="KW-0238">DNA-binding</keyword>
<dbReference type="Bgee" id="ENSPREG00000017259">
    <property type="expression patterns" value="Expressed in caudal fin and 1 other cell type or tissue"/>
</dbReference>
<dbReference type="Ensembl" id="ENSPRET00000025813.1">
    <property type="protein sequence ID" value="ENSPREP00000025558.1"/>
    <property type="gene ID" value="ENSPREG00000017259.1"/>
</dbReference>
<evidence type="ECO:0000313" key="7">
    <source>
        <dbReference type="Ensembl" id="ENSPREP00000025558.1"/>
    </source>
</evidence>
<evidence type="ECO:0000259" key="6">
    <source>
        <dbReference type="Pfam" id="PF16421"/>
    </source>
</evidence>
<feature type="compositionally biased region" description="Polar residues" evidence="5">
    <location>
        <begin position="113"/>
        <end position="130"/>
    </location>
</feature>
<dbReference type="OMA" id="NCKENLH"/>
<dbReference type="Gene3D" id="6.10.250.540">
    <property type="match status" value="1"/>
</dbReference>
<accession>A0A3P9PVC8</accession>
<reference evidence="7" key="3">
    <citation type="submission" date="2025-09" db="UniProtKB">
        <authorList>
            <consortium name="Ensembl"/>
        </authorList>
    </citation>
    <scope>IDENTIFICATION</scope>
    <source>
        <strain evidence="7">Guanapo</strain>
    </source>
</reference>
<name>A0A3P9PVC8_POERE</name>
<dbReference type="InterPro" id="IPR037241">
    <property type="entry name" value="E2F-DP_heterodim"/>
</dbReference>
<dbReference type="STRING" id="8081.ENSPREP00000025558"/>
<sequence length="130" mass="14661">MEDILNTQNEKTETTNKMNCKENLHDRYPWDIRSIPSFEQQTVIVIKAPPETRLQVPHPEESLQIHLRSTNRPIDVFLCSDTPVAMESMETPAAGNTSCGQVHLPTCEKDSSAPPSFSMQMSTKGQQITF</sequence>
<dbReference type="Proteomes" id="UP000242638">
    <property type="component" value="Unassembled WGS sequence"/>
</dbReference>